<evidence type="ECO:0000256" key="1">
    <source>
        <dbReference type="ARBA" id="ARBA00022801"/>
    </source>
</evidence>
<name>A0A9N9XDQ9_DIABA</name>
<dbReference type="SUPFAM" id="SSF52151">
    <property type="entry name" value="FabD/lysophospholipase-like"/>
    <property type="match status" value="1"/>
</dbReference>
<evidence type="ECO:0000256" key="4">
    <source>
        <dbReference type="PROSITE-ProRule" id="PRU01161"/>
    </source>
</evidence>
<evidence type="ECO:0000313" key="6">
    <source>
        <dbReference type="EMBL" id="CAG9835357.1"/>
    </source>
</evidence>
<reference evidence="6" key="1">
    <citation type="submission" date="2022-01" db="EMBL/GenBank/DDBJ databases">
        <authorList>
            <person name="King R."/>
        </authorList>
    </citation>
    <scope>NUCLEOTIDE SEQUENCE</scope>
</reference>
<evidence type="ECO:0000256" key="2">
    <source>
        <dbReference type="ARBA" id="ARBA00022963"/>
    </source>
</evidence>
<evidence type="ECO:0000256" key="3">
    <source>
        <dbReference type="ARBA" id="ARBA00023098"/>
    </source>
</evidence>
<feature type="short sequence motif" description="GXGXXG" evidence="4">
    <location>
        <begin position="264"/>
        <end position="269"/>
    </location>
</feature>
<dbReference type="Pfam" id="PF01734">
    <property type="entry name" value="Patatin"/>
    <property type="match status" value="1"/>
</dbReference>
<keyword evidence="7" id="KW-1185">Reference proteome</keyword>
<feature type="domain" description="PNPLA" evidence="5">
    <location>
        <begin position="260"/>
        <end position="454"/>
    </location>
</feature>
<feature type="short sequence motif" description="DGA/G" evidence="4">
    <location>
        <begin position="441"/>
        <end position="443"/>
    </location>
</feature>
<evidence type="ECO:0000259" key="5">
    <source>
        <dbReference type="PROSITE" id="PS51635"/>
    </source>
</evidence>
<keyword evidence="2 4" id="KW-0442">Lipid degradation</keyword>
<dbReference type="InterPro" id="IPR016035">
    <property type="entry name" value="Acyl_Trfase/lysoPLipase"/>
</dbReference>
<dbReference type="OrthoDB" id="630895at2759"/>
<keyword evidence="3 4" id="KW-0443">Lipid metabolism</keyword>
<proteinExistence type="predicted"/>
<dbReference type="AlphaFoldDB" id="A0A9N9XDQ9"/>
<feature type="active site" description="Nucleophile" evidence="4">
    <location>
        <position position="298"/>
    </location>
</feature>
<feature type="active site" description="Proton acceptor" evidence="4">
    <location>
        <position position="441"/>
    </location>
</feature>
<dbReference type="Gene3D" id="3.40.1090.10">
    <property type="entry name" value="Cytosolic phospholipase A2 catalytic domain"/>
    <property type="match status" value="1"/>
</dbReference>
<accession>A0A9N9XDQ9</accession>
<dbReference type="Proteomes" id="UP001153709">
    <property type="component" value="Chromosome 5"/>
</dbReference>
<dbReference type="GO" id="GO:0047499">
    <property type="term" value="F:calcium-independent phospholipase A2 activity"/>
    <property type="evidence" value="ECO:0007669"/>
    <property type="project" value="TreeGrafter"/>
</dbReference>
<organism evidence="6 7">
    <name type="scientific">Diabrotica balteata</name>
    <name type="common">Banded cucumber beetle</name>
    <dbReference type="NCBI Taxonomy" id="107213"/>
    <lineage>
        <taxon>Eukaryota</taxon>
        <taxon>Metazoa</taxon>
        <taxon>Ecdysozoa</taxon>
        <taxon>Arthropoda</taxon>
        <taxon>Hexapoda</taxon>
        <taxon>Insecta</taxon>
        <taxon>Pterygota</taxon>
        <taxon>Neoptera</taxon>
        <taxon>Endopterygota</taxon>
        <taxon>Coleoptera</taxon>
        <taxon>Polyphaga</taxon>
        <taxon>Cucujiformia</taxon>
        <taxon>Chrysomeloidea</taxon>
        <taxon>Chrysomelidae</taxon>
        <taxon>Galerucinae</taxon>
        <taxon>Diabroticina</taxon>
        <taxon>Diabroticites</taxon>
        <taxon>Diabrotica</taxon>
    </lineage>
</organism>
<dbReference type="InterPro" id="IPR002641">
    <property type="entry name" value="PNPLA_dom"/>
</dbReference>
<dbReference type="PANTHER" id="PTHR24185:SF1">
    <property type="entry name" value="CALCIUM-INDEPENDENT PHOSPHOLIPASE A2-GAMMA"/>
    <property type="match status" value="1"/>
</dbReference>
<feature type="short sequence motif" description="GXSXG" evidence="4">
    <location>
        <begin position="296"/>
        <end position="300"/>
    </location>
</feature>
<keyword evidence="1 4" id="KW-0378">Hydrolase</keyword>
<dbReference type="PROSITE" id="PS51635">
    <property type="entry name" value="PNPLA"/>
    <property type="match status" value="1"/>
</dbReference>
<dbReference type="GO" id="GO:0016042">
    <property type="term" value="P:lipid catabolic process"/>
    <property type="evidence" value="ECO:0007669"/>
    <property type="project" value="UniProtKB-UniRule"/>
</dbReference>
<dbReference type="PANTHER" id="PTHR24185">
    <property type="entry name" value="CALCIUM-INDEPENDENT PHOSPHOLIPASE A2-GAMMA"/>
    <property type="match status" value="1"/>
</dbReference>
<evidence type="ECO:0000313" key="7">
    <source>
        <dbReference type="Proteomes" id="UP001153709"/>
    </source>
</evidence>
<gene>
    <name evidence="6" type="ORF">DIABBA_LOCUS8559</name>
</gene>
<dbReference type="InterPro" id="IPR045217">
    <property type="entry name" value="PNPLA8-like"/>
</dbReference>
<dbReference type="EMBL" id="OU898280">
    <property type="protein sequence ID" value="CAG9835357.1"/>
    <property type="molecule type" value="Genomic_DNA"/>
</dbReference>
<protein>
    <recommendedName>
        <fullName evidence="5">PNPLA domain-containing protein</fullName>
    </recommendedName>
</protein>
<dbReference type="GO" id="GO:0019369">
    <property type="term" value="P:arachidonate metabolic process"/>
    <property type="evidence" value="ECO:0007669"/>
    <property type="project" value="TreeGrafter"/>
</dbReference>
<dbReference type="GO" id="GO:0016020">
    <property type="term" value="C:membrane"/>
    <property type="evidence" value="ECO:0007669"/>
    <property type="project" value="TreeGrafter"/>
</dbReference>
<sequence>MSSLTKNLSTCGKCVVNRVPHRNIVSKRKYSSGSSNIESVKMQAKNIVLNQWRLINELKKYFSKFTNDKTFETALNKEFAQFLQKIDSKTYGKSLVKYFTSQSTNIVNNTPVHEAKVDKEVKQEQSMPSRLSLPIQNVLSGLSINIKSKEDDKKEIIPRWKTVPKPIVSQEAIGARTSQILVSISLADNETTKIRRIEDLISHLEQYPEAKHNAVKEGGICSLLQIRETTKNPQLLSSLNVAITLLGYTDPVPGVGIRILSIDGGGVRGILVIEMLRKLEELSGKPIYEMFDFICGVSTGAIIATLLGLKQNSLDEISEIYKSISNQIFNQSAFIGTSNLVWSHSYYDTSLWEKLLREQWQDMLLIETRRNLKVPKFCAVSAVVNQSRLSAYIFRNYSLPCKVQSQYKGGYNHQVWEAVRASAAAPTYFEEFKIGNMLHQDGGILVNNPTAVAIHEAKLLWPNTPIQCVLSFGTGRTVPNPVLSCSQDKDATITNSSWKKKFFAIIDSATDTEGVHTMLSDLLPTNVYYRFNPYLTEMLDIAEIDPNKLEQLKRDALMYLRRNEDKFHDAAKALNQKKGVTQKTMDWFSLRKEMHGINMF</sequence>
<dbReference type="CDD" id="cd07211">
    <property type="entry name" value="Pat_PNPLA8"/>
    <property type="match status" value="1"/>
</dbReference>